<sequence length="139" mass="15788">MKSNKFPIIVKNFHYDLLDSAEVQGNQNIQVSIQEVVPKGEADKQAEQGQFFEISVPFDVTPPEEMFHVSGLISRYIQIIDFHGHASDLDPEALERFSRPLVEYIETLTYSITSVALNRGVQLNFHAAPSDDDDEDEDY</sequence>
<dbReference type="Gene3D" id="3.10.420.10">
    <property type="entry name" value="SecB-like"/>
    <property type="match status" value="1"/>
</dbReference>
<proteinExistence type="predicted"/>
<reference evidence="2" key="1">
    <citation type="journal article" date="2019" name="Int. J. Syst. Evol. Microbiol.">
        <title>The Global Catalogue of Microorganisms (GCM) 10K type strain sequencing project: providing services to taxonomists for standard genome sequencing and annotation.</title>
        <authorList>
            <consortium name="The Broad Institute Genomics Platform"/>
            <consortium name="The Broad Institute Genome Sequencing Center for Infectious Disease"/>
            <person name="Wu L."/>
            <person name="Ma J."/>
        </authorList>
    </citation>
    <scope>NUCLEOTIDE SEQUENCE [LARGE SCALE GENOMIC DNA]</scope>
    <source>
        <strain evidence="2">CCM 8896</strain>
    </source>
</reference>
<dbReference type="Pfam" id="PF06619">
    <property type="entry name" value="DUF1149"/>
    <property type="match status" value="1"/>
</dbReference>
<comment type="caution">
    <text evidence="1">The sequence shown here is derived from an EMBL/GenBank/DDBJ whole genome shotgun (WGS) entry which is preliminary data.</text>
</comment>
<dbReference type="SUPFAM" id="SSF54611">
    <property type="entry name" value="SecB-like"/>
    <property type="match status" value="1"/>
</dbReference>
<protein>
    <submittedName>
        <fullName evidence="1">DUF1149 family protein</fullName>
    </submittedName>
</protein>
<evidence type="ECO:0000313" key="1">
    <source>
        <dbReference type="EMBL" id="MFD1672485.1"/>
    </source>
</evidence>
<dbReference type="PIRSF" id="PIRSF031568">
    <property type="entry name" value="UCP031568"/>
    <property type="match status" value="1"/>
</dbReference>
<keyword evidence="2" id="KW-1185">Reference proteome</keyword>
<dbReference type="RefSeq" id="WP_125712066.1">
    <property type="nucleotide sequence ID" value="NZ_JBHTOP010000026.1"/>
</dbReference>
<gene>
    <name evidence="1" type="ORF">ACFQ5M_10270</name>
</gene>
<dbReference type="EMBL" id="JBHTOP010000026">
    <property type="protein sequence ID" value="MFD1672485.1"/>
    <property type="molecule type" value="Genomic_DNA"/>
</dbReference>
<dbReference type="InterPro" id="IPR009530">
    <property type="entry name" value="DUF1149"/>
</dbReference>
<dbReference type="InterPro" id="IPR035958">
    <property type="entry name" value="SecB-like_sf"/>
</dbReference>
<evidence type="ECO:0000313" key="2">
    <source>
        <dbReference type="Proteomes" id="UP001597267"/>
    </source>
</evidence>
<organism evidence="1 2">
    <name type="scientific">Agrilactobacillus yilanensis</name>
    <dbReference type="NCBI Taxonomy" id="2485997"/>
    <lineage>
        <taxon>Bacteria</taxon>
        <taxon>Bacillati</taxon>
        <taxon>Bacillota</taxon>
        <taxon>Bacilli</taxon>
        <taxon>Lactobacillales</taxon>
        <taxon>Lactobacillaceae</taxon>
        <taxon>Agrilactobacillus</taxon>
    </lineage>
</organism>
<accession>A0ABW4JAN0</accession>
<dbReference type="Proteomes" id="UP001597267">
    <property type="component" value="Unassembled WGS sequence"/>
</dbReference>
<name>A0ABW4JAN0_9LACO</name>